<dbReference type="NCBIfam" id="NF033599">
    <property type="entry name" value="His_racem_CntK"/>
    <property type="match status" value="1"/>
</dbReference>
<sequence>MSQQVVEFSKYNPAGNMTILVHSKHNCNDYSKIAKQLMMYNHVCCEQVGFIESDMDKSGDYHLVMSGNEFCGNATMSYIRYLEDHDLLETNDFQIKVSGCNDLVKCAVHKKKDNSRYYEVGMPKAERVSRVHLSMFANDIETYEIVYDSYIHYMILVDEITCDLQKQIEDFIHKQEWLPKYKTIGMMLFDESRQFLKPLIYIREVQSLIWENSCGSGTASIGIFYNTVREQKCKDFIVYQPGGKILVTTKKCDELNYEISIKGKVFTVATGEAYVDIGESI</sequence>
<dbReference type="EMBL" id="RXWV01000021">
    <property type="protein sequence ID" value="RTX74083.1"/>
    <property type="molecule type" value="Genomic_DNA"/>
</dbReference>
<comment type="caution">
    <text evidence="1">The sequence shown here is derived from an EMBL/GenBank/DDBJ whole genome shotgun (WGS) entry which is preliminary data.</text>
</comment>
<protein>
    <submittedName>
        <fullName evidence="1">Histidine racemase CntK</fullName>
    </submittedName>
</protein>
<dbReference type="SUPFAM" id="SSF54506">
    <property type="entry name" value="Diaminopimelate epimerase-like"/>
    <property type="match status" value="1"/>
</dbReference>
<dbReference type="Pfam" id="PF26317">
    <property type="entry name" value="CntK_N"/>
    <property type="match status" value="1"/>
</dbReference>
<proteinExistence type="predicted"/>
<dbReference type="RefSeq" id="WP_126476763.1">
    <property type="nucleotide sequence ID" value="NZ_RXWV01000021.1"/>
</dbReference>
<name>A0AAJ4SJ53_MAMSC</name>
<gene>
    <name evidence="1" type="primary">cntK</name>
    <name evidence="1" type="ORF">CD117_03940</name>
</gene>
<dbReference type="Gene3D" id="3.10.310.10">
    <property type="entry name" value="Diaminopimelate Epimerase, Chain A, domain 1"/>
    <property type="match status" value="2"/>
</dbReference>
<organism evidence="1 2">
    <name type="scientific">Mammaliicoccus sciuri</name>
    <name type="common">Staphylococcus sciuri</name>
    <dbReference type="NCBI Taxonomy" id="1296"/>
    <lineage>
        <taxon>Bacteria</taxon>
        <taxon>Bacillati</taxon>
        <taxon>Bacillota</taxon>
        <taxon>Bacilli</taxon>
        <taxon>Bacillales</taxon>
        <taxon>Staphylococcaceae</taxon>
        <taxon>Mammaliicoccus</taxon>
    </lineage>
</organism>
<dbReference type="InterPro" id="IPR058945">
    <property type="entry name" value="CntK"/>
</dbReference>
<dbReference type="AlphaFoldDB" id="A0AAJ4SJ53"/>
<accession>A0AAJ4SJ53</accession>
<reference evidence="1 2" key="1">
    <citation type="submission" date="2018-10" db="EMBL/GenBank/DDBJ databases">
        <title>A collection Staphylococci species genome sequencing.</title>
        <authorList>
            <person name="Cole K."/>
        </authorList>
    </citation>
    <scope>NUCLEOTIDE SEQUENCE [LARGE SCALE GENOMIC DNA]</scope>
    <source>
        <strain evidence="2">NCTC 12218</strain>
    </source>
</reference>
<evidence type="ECO:0000313" key="2">
    <source>
        <dbReference type="Proteomes" id="UP000274792"/>
    </source>
</evidence>
<dbReference type="InterPro" id="IPR058944">
    <property type="entry name" value="CntK-like"/>
</dbReference>
<evidence type="ECO:0000313" key="1">
    <source>
        <dbReference type="EMBL" id="RTX74083.1"/>
    </source>
</evidence>
<dbReference type="Proteomes" id="UP000274792">
    <property type="component" value="Unassembled WGS sequence"/>
</dbReference>